<evidence type="ECO:0000256" key="9">
    <source>
        <dbReference type="ARBA" id="ARBA00022692"/>
    </source>
</evidence>
<dbReference type="PANTHER" id="PTHR32309:SF13">
    <property type="entry name" value="FERRIC ENTEROBACTIN TRANSPORT PROTEIN FEPE"/>
    <property type="match status" value="1"/>
</dbReference>
<comment type="similarity">
    <text evidence="4">Belongs to the etk/wzc family.</text>
</comment>
<keyword evidence="13 18" id="KW-1133">Transmembrane helix</keyword>
<evidence type="ECO:0000256" key="5">
    <source>
        <dbReference type="ARBA" id="ARBA00011903"/>
    </source>
</evidence>
<dbReference type="InterPro" id="IPR050445">
    <property type="entry name" value="Bact_polysacc_biosynth/exp"/>
</dbReference>
<comment type="catalytic activity">
    <reaction evidence="16">
        <text>L-tyrosyl-[protein] + ATP = O-phospho-L-tyrosyl-[protein] + ADP + H(+)</text>
        <dbReference type="Rhea" id="RHEA:10596"/>
        <dbReference type="Rhea" id="RHEA-COMP:10136"/>
        <dbReference type="Rhea" id="RHEA-COMP:20101"/>
        <dbReference type="ChEBI" id="CHEBI:15378"/>
        <dbReference type="ChEBI" id="CHEBI:30616"/>
        <dbReference type="ChEBI" id="CHEBI:46858"/>
        <dbReference type="ChEBI" id="CHEBI:61978"/>
        <dbReference type="ChEBI" id="CHEBI:456216"/>
        <dbReference type="EC" id="2.7.10.2"/>
    </reaction>
</comment>
<evidence type="ECO:0000256" key="17">
    <source>
        <dbReference type="SAM" id="MobiDB-lite"/>
    </source>
</evidence>
<evidence type="ECO:0000256" key="8">
    <source>
        <dbReference type="ARBA" id="ARBA00022679"/>
    </source>
</evidence>
<dbReference type="CDD" id="cd05387">
    <property type="entry name" value="BY-kinase"/>
    <property type="match status" value="1"/>
</dbReference>
<evidence type="ECO:0000256" key="4">
    <source>
        <dbReference type="ARBA" id="ARBA00008883"/>
    </source>
</evidence>
<keyword evidence="10" id="KW-0547">Nucleotide-binding</keyword>
<evidence type="ECO:0000259" key="20">
    <source>
        <dbReference type="Pfam" id="PF13614"/>
    </source>
</evidence>
<dbReference type="InterPro" id="IPR003856">
    <property type="entry name" value="LPS_length_determ_N"/>
</dbReference>
<dbReference type="PANTHER" id="PTHR32309">
    <property type="entry name" value="TYROSINE-PROTEIN KINASE"/>
    <property type="match status" value="1"/>
</dbReference>
<protein>
    <recommendedName>
        <fullName evidence="5">non-specific protein-tyrosine kinase</fullName>
        <ecNumber evidence="5">2.7.10.2</ecNumber>
    </recommendedName>
</protein>
<dbReference type="eggNOG" id="COG0489">
    <property type="taxonomic scope" value="Bacteria"/>
</dbReference>
<dbReference type="eggNOG" id="COG3944">
    <property type="taxonomic scope" value="Bacteria"/>
</dbReference>
<gene>
    <name evidence="21" type="ORF">MVAC_06232</name>
</gene>
<dbReference type="EC" id="2.7.10.2" evidence="5"/>
<organism evidence="21 22">
    <name type="scientific">Mycolicibacterium vaccae ATCC 25954</name>
    <dbReference type="NCBI Taxonomy" id="1194972"/>
    <lineage>
        <taxon>Bacteria</taxon>
        <taxon>Bacillati</taxon>
        <taxon>Actinomycetota</taxon>
        <taxon>Actinomycetes</taxon>
        <taxon>Mycobacteriales</taxon>
        <taxon>Mycobacteriaceae</taxon>
        <taxon>Mycolicibacterium</taxon>
    </lineage>
</organism>
<evidence type="ECO:0000256" key="7">
    <source>
        <dbReference type="ARBA" id="ARBA00022519"/>
    </source>
</evidence>
<proteinExistence type="inferred from homology"/>
<keyword evidence="22" id="KW-1185">Reference proteome</keyword>
<dbReference type="GO" id="GO:0004715">
    <property type="term" value="F:non-membrane spanning protein tyrosine kinase activity"/>
    <property type="evidence" value="ECO:0007669"/>
    <property type="project" value="UniProtKB-EC"/>
</dbReference>
<keyword evidence="9 18" id="KW-0812">Transmembrane</keyword>
<dbReference type="Proteomes" id="UP000006072">
    <property type="component" value="Unassembled WGS sequence"/>
</dbReference>
<dbReference type="InterPro" id="IPR025669">
    <property type="entry name" value="AAA_dom"/>
</dbReference>
<evidence type="ECO:0000256" key="2">
    <source>
        <dbReference type="ARBA" id="ARBA00006683"/>
    </source>
</evidence>
<evidence type="ECO:0000256" key="16">
    <source>
        <dbReference type="ARBA" id="ARBA00051245"/>
    </source>
</evidence>
<dbReference type="AlphaFoldDB" id="K0VJQ1"/>
<evidence type="ECO:0000256" key="15">
    <source>
        <dbReference type="ARBA" id="ARBA00023137"/>
    </source>
</evidence>
<keyword evidence="6" id="KW-1003">Cell membrane</keyword>
<keyword evidence="15" id="KW-0829">Tyrosine-protein kinase</keyword>
<comment type="subcellular location">
    <subcellularLocation>
        <location evidence="1">Cell inner membrane</location>
        <topology evidence="1">Multi-pass membrane protein</topology>
    </subcellularLocation>
</comment>
<feature type="region of interest" description="Disordered" evidence="17">
    <location>
        <begin position="457"/>
        <end position="495"/>
    </location>
</feature>
<evidence type="ECO:0000256" key="14">
    <source>
        <dbReference type="ARBA" id="ARBA00023136"/>
    </source>
</evidence>
<feature type="domain" description="AAA" evidence="20">
    <location>
        <begin position="263"/>
        <end position="402"/>
    </location>
</feature>
<comment type="similarity">
    <text evidence="2">Belongs to the CpsC/CapA family.</text>
</comment>
<evidence type="ECO:0000259" key="19">
    <source>
        <dbReference type="Pfam" id="PF02706"/>
    </source>
</evidence>
<dbReference type="InterPro" id="IPR005702">
    <property type="entry name" value="Wzc-like_C"/>
</dbReference>
<dbReference type="FunFam" id="3.40.50.300:FF:000527">
    <property type="entry name" value="Tyrosine-protein kinase etk"/>
    <property type="match status" value="1"/>
</dbReference>
<dbReference type="Pfam" id="PF13614">
    <property type="entry name" value="AAA_31"/>
    <property type="match status" value="1"/>
</dbReference>
<comment type="caution">
    <text evidence="21">The sequence shown here is derived from an EMBL/GenBank/DDBJ whole genome shotgun (WGS) entry which is preliminary data.</text>
</comment>
<dbReference type="EMBL" id="ALQA01000009">
    <property type="protein sequence ID" value="EJZ11329.1"/>
    <property type="molecule type" value="Genomic_DNA"/>
</dbReference>
<dbReference type="SUPFAM" id="SSF52540">
    <property type="entry name" value="P-loop containing nucleoside triphosphate hydrolases"/>
    <property type="match status" value="1"/>
</dbReference>
<name>K0VJQ1_MYCVA</name>
<evidence type="ECO:0000256" key="1">
    <source>
        <dbReference type="ARBA" id="ARBA00004429"/>
    </source>
</evidence>
<feature type="domain" description="Polysaccharide chain length determinant N-terminal" evidence="19">
    <location>
        <begin position="2"/>
        <end position="89"/>
    </location>
</feature>
<dbReference type="Pfam" id="PF02706">
    <property type="entry name" value="Wzz"/>
    <property type="match status" value="1"/>
</dbReference>
<keyword evidence="11" id="KW-0418">Kinase</keyword>
<dbReference type="RefSeq" id="WP_003929382.1">
    <property type="nucleotide sequence ID" value="NZ_JH814686.1"/>
</dbReference>
<evidence type="ECO:0000256" key="12">
    <source>
        <dbReference type="ARBA" id="ARBA00022840"/>
    </source>
</evidence>
<dbReference type="HOGENOM" id="CLU_009912_4_1_11"/>
<evidence type="ECO:0000256" key="3">
    <source>
        <dbReference type="ARBA" id="ARBA00007316"/>
    </source>
</evidence>
<dbReference type="GO" id="GO:0042802">
    <property type="term" value="F:identical protein binding"/>
    <property type="evidence" value="ECO:0007669"/>
    <property type="project" value="UniProtKB-ARBA"/>
</dbReference>
<evidence type="ECO:0000256" key="10">
    <source>
        <dbReference type="ARBA" id="ARBA00022741"/>
    </source>
</evidence>
<accession>K0VJQ1</accession>
<evidence type="ECO:0000313" key="22">
    <source>
        <dbReference type="Proteomes" id="UP000006072"/>
    </source>
</evidence>
<dbReference type="Gene3D" id="3.40.50.300">
    <property type="entry name" value="P-loop containing nucleotide triphosphate hydrolases"/>
    <property type="match status" value="1"/>
</dbReference>
<reference evidence="21 22" key="1">
    <citation type="journal article" date="2012" name="J. Bacteriol.">
        <title>Complete Genome Sequence of Mycobacterium vaccae Type Strain ATCC 25954.</title>
        <authorList>
            <person name="Ho Y.S."/>
            <person name="Adroub S.A."/>
            <person name="Abadi M."/>
            <person name="Al Alwan B."/>
            <person name="Alkhateeb R."/>
            <person name="Gao G."/>
            <person name="Ragab A."/>
            <person name="Ali S."/>
            <person name="van Soolingen D."/>
            <person name="Bitter W."/>
            <person name="Pain A."/>
            <person name="Abdallah A.M."/>
        </authorList>
    </citation>
    <scope>NUCLEOTIDE SEQUENCE [LARGE SCALE GENOMIC DNA]</scope>
    <source>
        <strain evidence="21 22">ATCC 25954</strain>
    </source>
</reference>
<keyword evidence="8" id="KW-0808">Transferase</keyword>
<dbReference type="GO" id="GO:0005886">
    <property type="term" value="C:plasma membrane"/>
    <property type="evidence" value="ECO:0007669"/>
    <property type="project" value="UniProtKB-SubCell"/>
</dbReference>
<feature type="transmembrane region" description="Helical" evidence="18">
    <location>
        <begin position="12"/>
        <end position="34"/>
    </location>
</feature>
<dbReference type="InterPro" id="IPR027417">
    <property type="entry name" value="P-loop_NTPase"/>
</dbReference>
<evidence type="ECO:0000256" key="11">
    <source>
        <dbReference type="ARBA" id="ARBA00022777"/>
    </source>
</evidence>
<comment type="similarity">
    <text evidence="3">Belongs to the CpsD/CapB family.</text>
</comment>
<evidence type="ECO:0000313" key="21">
    <source>
        <dbReference type="EMBL" id="EJZ11329.1"/>
    </source>
</evidence>
<keyword evidence="12" id="KW-0067">ATP-binding</keyword>
<dbReference type="NCBIfam" id="TIGR01007">
    <property type="entry name" value="eps_fam"/>
    <property type="match status" value="1"/>
</dbReference>
<sequence>MNLQDIVRLIRARWLTVCVTVVVALLGAVAITLFTTPLYQASTRLYVSTSGGSSVAEMYQGNRLSQERVVSYTQLIMGQTLAQRTIDKLGLSTSAGALQENVTAKAKPDTVLIDVTVLDASPVRARDIANTLSDEFVTLVRELETPESGARPDARVVVEQRASIPNGPVIPKTARNIGVGLALGLLLGFGIAVFRDMLDNTVKNRENLEEITGAGIVGNIPLDKDRRKQPAIAFDRDSSGTAEAFRKLRTNLQFLAVDNPPRIIVVTSSMPSEGKSTTAINIALALAEAEHSVVLVDGDMRRPALAKYLDLVGQVGFSTVLSGGASLEEALQKTRFSGLSVLTSGAIPPNPSELLGSQSARKLLSELRTEFDYVIVDSTPLLAVTDAAILAAGADGVLIMARFGHTKREQLVHAVGSLESVGAPLLGAVFTMLPSRGNSSSYAYSYKYTYAGSETEGRTATGETTWQQPPDRIAQPASRQLADWAEKRRRRETLE</sequence>
<evidence type="ECO:0000256" key="6">
    <source>
        <dbReference type="ARBA" id="ARBA00022475"/>
    </source>
</evidence>
<dbReference type="GO" id="GO:0005524">
    <property type="term" value="F:ATP binding"/>
    <property type="evidence" value="ECO:0007669"/>
    <property type="project" value="UniProtKB-KW"/>
</dbReference>
<evidence type="ECO:0000256" key="13">
    <source>
        <dbReference type="ARBA" id="ARBA00022989"/>
    </source>
</evidence>
<keyword evidence="7" id="KW-0997">Cell inner membrane</keyword>
<evidence type="ECO:0000256" key="18">
    <source>
        <dbReference type="SAM" id="Phobius"/>
    </source>
</evidence>
<keyword evidence="14 18" id="KW-0472">Membrane</keyword>